<sequence>MDKPTFTDNEREYLHLLGLLVQEYEDKHYPIADASLNNILVNLMEEHQTSIDDLRTVFESEQDFNALLTL</sequence>
<organism evidence="1 2">
    <name type="scientific">Pseudanabaena cinerea FACHB-1277</name>
    <dbReference type="NCBI Taxonomy" id="2949581"/>
    <lineage>
        <taxon>Bacteria</taxon>
        <taxon>Bacillati</taxon>
        <taxon>Cyanobacteriota</taxon>
        <taxon>Cyanophyceae</taxon>
        <taxon>Pseudanabaenales</taxon>
        <taxon>Pseudanabaenaceae</taxon>
        <taxon>Pseudanabaena</taxon>
        <taxon>Pseudanabaena cinerea</taxon>
    </lineage>
</organism>
<comment type="caution">
    <text evidence="1">The sequence shown here is derived from an EMBL/GenBank/DDBJ whole genome shotgun (WGS) entry which is preliminary data.</text>
</comment>
<evidence type="ECO:0008006" key="3">
    <source>
        <dbReference type="Google" id="ProtNLM"/>
    </source>
</evidence>
<dbReference type="EMBL" id="JACJPY010000060">
    <property type="protein sequence ID" value="MBD2151632.1"/>
    <property type="molecule type" value="Genomic_DNA"/>
</dbReference>
<keyword evidence="2" id="KW-1185">Reference proteome</keyword>
<dbReference type="RefSeq" id="WP_190352049.1">
    <property type="nucleotide sequence ID" value="NZ_JACJPY010000060.1"/>
</dbReference>
<proteinExistence type="predicted"/>
<protein>
    <recommendedName>
        <fullName evidence="3">Transcriptional regulator</fullName>
    </recommendedName>
</protein>
<gene>
    <name evidence="1" type="ORF">H6F44_16100</name>
</gene>
<evidence type="ECO:0000313" key="1">
    <source>
        <dbReference type="EMBL" id="MBD2151632.1"/>
    </source>
</evidence>
<name>A0A926UX57_9CYAN</name>
<evidence type="ECO:0000313" key="2">
    <source>
        <dbReference type="Proteomes" id="UP000631421"/>
    </source>
</evidence>
<dbReference type="Proteomes" id="UP000631421">
    <property type="component" value="Unassembled WGS sequence"/>
</dbReference>
<accession>A0A926UX57</accession>
<dbReference type="AlphaFoldDB" id="A0A926UX57"/>
<reference evidence="1 2" key="1">
    <citation type="journal article" date="2015" name="ISME J.">
        <title>Draft Genome Sequence of Streptomyces incarnatus NRRL8089, which Produces the Nucleoside Antibiotic Sinefungin.</title>
        <authorList>
            <person name="Oshima K."/>
            <person name="Hattori M."/>
            <person name="Shimizu H."/>
            <person name="Fukuda K."/>
            <person name="Nemoto M."/>
            <person name="Inagaki K."/>
            <person name="Tamura T."/>
        </authorList>
    </citation>
    <scope>NUCLEOTIDE SEQUENCE [LARGE SCALE GENOMIC DNA]</scope>
    <source>
        <strain evidence="1 2">FACHB-1277</strain>
    </source>
</reference>